<proteinExistence type="predicted"/>
<dbReference type="AlphaFoldDB" id="A0A1V4IHP4"/>
<keyword evidence="1" id="KW-0472">Membrane</keyword>
<dbReference type="Proteomes" id="UP000190080">
    <property type="component" value="Unassembled WGS sequence"/>
</dbReference>
<evidence type="ECO:0000313" key="2">
    <source>
        <dbReference type="EMBL" id="OPJ59522.1"/>
    </source>
</evidence>
<comment type="caution">
    <text evidence="2">The sequence shown here is derived from an EMBL/GenBank/DDBJ whole genome shotgun (WGS) entry which is preliminary data.</text>
</comment>
<sequence length="141" mass="15809">MIHWLYLFFILAIIVFMVKRRDTTVICIIGILAIALISTYSIPKSIMAVFNSFIYAAKELMGTILIISVITAMSKVLMTTGINEYMVRPFKNMIKTPFLAYWVTGILMMIISWFFWPSPAVALIGAVLLPAAVKVGLPTKI</sequence>
<feature type="transmembrane region" description="Helical" evidence="1">
    <location>
        <begin position="54"/>
        <end position="77"/>
    </location>
</feature>
<keyword evidence="3" id="KW-1185">Reference proteome</keyword>
<dbReference type="OrthoDB" id="8641791at2"/>
<evidence type="ECO:0000313" key="3">
    <source>
        <dbReference type="Proteomes" id="UP000190080"/>
    </source>
</evidence>
<keyword evidence="1" id="KW-0812">Transmembrane</keyword>
<feature type="transmembrane region" description="Helical" evidence="1">
    <location>
        <begin position="98"/>
        <end position="115"/>
    </location>
</feature>
<gene>
    <name evidence="2" type="ORF">CLORY_32700</name>
</gene>
<keyword evidence="1" id="KW-1133">Transmembrane helix</keyword>
<reference evidence="2 3" key="1">
    <citation type="submission" date="2017-03" db="EMBL/GenBank/DDBJ databases">
        <title>Genome sequence of Clostridium oryzae DSM 28571.</title>
        <authorList>
            <person name="Poehlein A."/>
            <person name="Daniel R."/>
        </authorList>
    </citation>
    <scope>NUCLEOTIDE SEQUENCE [LARGE SCALE GENOMIC DNA]</scope>
    <source>
        <strain evidence="2 3">DSM 28571</strain>
    </source>
</reference>
<feature type="transmembrane region" description="Helical" evidence="1">
    <location>
        <begin position="23"/>
        <end position="42"/>
    </location>
</feature>
<feature type="transmembrane region" description="Helical" evidence="1">
    <location>
        <begin position="121"/>
        <end position="137"/>
    </location>
</feature>
<dbReference type="EMBL" id="MZGV01000043">
    <property type="protein sequence ID" value="OPJ59522.1"/>
    <property type="molecule type" value="Genomic_DNA"/>
</dbReference>
<protein>
    <submittedName>
        <fullName evidence="2">Uncharacterized protein</fullName>
    </submittedName>
</protein>
<name>A0A1V4IHP4_9CLOT</name>
<dbReference type="STRING" id="1450648.CLORY_32700"/>
<evidence type="ECO:0000256" key="1">
    <source>
        <dbReference type="SAM" id="Phobius"/>
    </source>
</evidence>
<accession>A0A1V4IHP4</accession>
<dbReference type="RefSeq" id="WP_139376069.1">
    <property type="nucleotide sequence ID" value="NZ_MZGV01000043.1"/>
</dbReference>
<organism evidence="2 3">
    <name type="scientific">Clostridium oryzae</name>
    <dbReference type="NCBI Taxonomy" id="1450648"/>
    <lineage>
        <taxon>Bacteria</taxon>
        <taxon>Bacillati</taxon>
        <taxon>Bacillota</taxon>
        <taxon>Clostridia</taxon>
        <taxon>Eubacteriales</taxon>
        <taxon>Clostridiaceae</taxon>
        <taxon>Clostridium</taxon>
    </lineage>
</organism>